<evidence type="ECO:0008006" key="4">
    <source>
        <dbReference type="Google" id="ProtNLM"/>
    </source>
</evidence>
<reference evidence="2" key="1">
    <citation type="submission" date="2022-11" db="EMBL/GenBank/DDBJ databases">
        <title>Minimal conservation of predation-associated metabolite biosynthetic gene clusters underscores biosynthetic potential of Myxococcota including descriptions for ten novel species: Archangium lansinium sp. nov., Myxococcus landrumus sp. nov., Nannocystis bai.</title>
        <authorList>
            <person name="Ahearne A."/>
            <person name="Stevens C."/>
            <person name="Dowd S."/>
        </authorList>
    </citation>
    <scope>NUCLEOTIDE SEQUENCE</scope>
    <source>
        <strain evidence="2">Fl3</strain>
    </source>
</reference>
<evidence type="ECO:0000313" key="3">
    <source>
        <dbReference type="Proteomes" id="UP001164459"/>
    </source>
</evidence>
<dbReference type="Proteomes" id="UP001164459">
    <property type="component" value="Chromosome"/>
</dbReference>
<gene>
    <name evidence="2" type="ORF">O0S08_35760</name>
</gene>
<protein>
    <recommendedName>
        <fullName evidence="4">Thaumatin family protein</fullName>
    </recommendedName>
</protein>
<dbReference type="PROSITE" id="PS51257">
    <property type="entry name" value="PROKAR_LIPOPROTEIN"/>
    <property type="match status" value="1"/>
</dbReference>
<keyword evidence="3" id="KW-1185">Reference proteome</keyword>
<dbReference type="EMBL" id="CP114040">
    <property type="protein sequence ID" value="WAS91568.1"/>
    <property type="molecule type" value="Genomic_DNA"/>
</dbReference>
<accession>A0ABY7GX56</accession>
<sequence>MNRHSSNHHTIHPLLFALAVAACGDADSDEVAARNLVIGPIVETGEFTSGPWTTTGTSGTTRTSGTTTTSGGDDTTTGGDDTTTGAGDTGSDDTGTGSTTGGVCTPTLHTLNAFVEGSDMLADGPQNPPPNYPPGWIDRIELETSTQCNFQNWKDSDGVDPETPGCHYAFEDKDCETPTNDKFGESCQDGDILVETNPGKDVCHAHALGPGNIGVGHPDRFSCNAYCTAKYDLPGECRTTQDTCGPGVGSAYCLCGC</sequence>
<name>A0ABY7GX56_9BACT</name>
<organism evidence="2 3">
    <name type="scientific">Nannocystis punicea</name>
    <dbReference type="NCBI Taxonomy" id="2995304"/>
    <lineage>
        <taxon>Bacteria</taxon>
        <taxon>Pseudomonadati</taxon>
        <taxon>Myxococcota</taxon>
        <taxon>Polyangia</taxon>
        <taxon>Nannocystales</taxon>
        <taxon>Nannocystaceae</taxon>
        <taxon>Nannocystis</taxon>
    </lineage>
</organism>
<evidence type="ECO:0000313" key="2">
    <source>
        <dbReference type="EMBL" id="WAS91568.1"/>
    </source>
</evidence>
<evidence type="ECO:0000256" key="1">
    <source>
        <dbReference type="SAM" id="MobiDB-lite"/>
    </source>
</evidence>
<dbReference type="RefSeq" id="WP_269033930.1">
    <property type="nucleotide sequence ID" value="NZ_CP114040.1"/>
</dbReference>
<feature type="region of interest" description="Disordered" evidence="1">
    <location>
        <begin position="45"/>
        <end position="103"/>
    </location>
</feature>
<feature type="compositionally biased region" description="Low complexity" evidence="1">
    <location>
        <begin position="48"/>
        <end position="86"/>
    </location>
</feature>
<proteinExistence type="predicted"/>